<dbReference type="EMBL" id="AP029266">
    <property type="protein sequence ID" value="BFG00931.1"/>
    <property type="molecule type" value="Genomic_DNA"/>
</dbReference>
<evidence type="ECO:0000256" key="2">
    <source>
        <dbReference type="SAM" id="MobiDB-lite"/>
    </source>
</evidence>
<accession>A0AAU9FZD9</accession>
<feature type="coiled-coil region" evidence="1">
    <location>
        <begin position="255"/>
        <end position="285"/>
    </location>
</feature>
<organism evidence="3 4">
    <name type="scientific">Drosophila madeirensis</name>
    <name type="common">Fruit fly</name>
    <dbReference type="NCBI Taxonomy" id="30013"/>
    <lineage>
        <taxon>Eukaryota</taxon>
        <taxon>Metazoa</taxon>
        <taxon>Ecdysozoa</taxon>
        <taxon>Arthropoda</taxon>
        <taxon>Hexapoda</taxon>
        <taxon>Insecta</taxon>
        <taxon>Pterygota</taxon>
        <taxon>Neoptera</taxon>
        <taxon>Endopterygota</taxon>
        <taxon>Diptera</taxon>
        <taxon>Brachycera</taxon>
        <taxon>Muscomorpha</taxon>
        <taxon>Ephydroidea</taxon>
        <taxon>Drosophilidae</taxon>
        <taxon>Drosophila</taxon>
        <taxon>Sophophora</taxon>
    </lineage>
</organism>
<keyword evidence="4" id="KW-1185">Reference proteome</keyword>
<proteinExistence type="predicted"/>
<sequence length="577" mass="64143">MAQVLEHLRQRDMAQEQAQAKARACRVPLHGKPQLVNMGMPTNRLDVQYPPNAQIQVRSGRSRRLSAGVHNNQRSDESTPLVAGLAMAAPTPLPNKCSAKRSFLPRVAGLPRRVQPNVATLKEFKTPLARPVPNKNMPRPKAQQLAVLNNCNVSGASRSGNNEELIAQVGMAEADSEAEVPNWDNVQELLTFPRLHNSSCDLHPRTLTASCDSLHSDKKTNDDSTNSIMEDNSDIEELEAHTWDEETVKTFNESCQQLNETVTKLKSINEQIEASAASKEQKRKQSLFNEHMIQELKMLTKMNIQMHGNLQAIIGSVLRTEGGGPSDVPPKPQNPAETPTNNNSTTPGTNDLSPSESFCSFYSPSPCFQTIQFCHEEVMASEVHLPRLTAESVVCGIVNEYVMLRMSDSESDTDTDDEVEVEKKSDAESIDIFYDFSQYPPLMTHEVEKKSDTESIDIFYDFPQHPPLMTHEVEKKSDAESIQVFIDISQIPDIKFLDGSLVEAWMLIELLTSAGMSSKREALTVHPGTRKARGPGLKVNKRKTTRLNGKRTKSSKKVNTSVRLARVEADSAKDCCQ</sequence>
<evidence type="ECO:0000313" key="4">
    <source>
        <dbReference type="Proteomes" id="UP001500889"/>
    </source>
</evidence>
<keyword evidence="1" id="KW-0175">Coiled coil</keyword>
<name>A0AAU9FZD9_DROMD</name>
<dbReference type="Proteomes" id="UP001500889">
    <property type="component" value="Chromosome A"/>
</dbReference>
<gene>
    <name evidence="3" type="ORF">DMAD_00815</name>
</gene>
<feature type="region of interest" description="Disordered" evidence="2">
    <location>
        <begin position="320"/>
        <end position="354"/>
    </location>
</feature>
<dbReference type="AlphaFoldDB" id="A0AAU9FZD9"/>
<reference evidence="3 4" key="1">
    <citation type="submission" date="2024-02" db="EMBL/GenBank/DDBJ databases">
        <title>A chromosome-level genome assembly of Drosophila madeirensis, a fruit fly species endemic to Madeira island.</title>
        <authorList>
            <person name="Tomihara K."/>
            <person name="Llopart A."/>
            <person name="Yamamoto D."/>
        </authorList>
    </citation>
    <scope>NUCLEOTIDE SEQUENCE [LARGE SCALE GENOMIC DNA]</scope>
    <source>
        <strain evidence="3 4">RF1</strain>
    </source>
</reference>
<evidence type="ECO:0000313" key="3">
    <source>
        <dbReference type="EMBL" id="BFG00931.1"/>
    </source>
</evidence>
<feature type="compositionally biased region" description="Low complexity" evidence="2">
    <location>
        <begin position="334"/>
        <end position="354"/>
    </location>
</feature>
<protein>
    <submittedName>
        <fullName evidence="3">Uncharacterized protein</fullName>
    </submittedName>
</protein>
<evidence type="ECO:0000256" key="1">
    <source>
        <dbReference type="SAM" id="Coils"/>
    </source>
</evidence>